<protein>
    <recommendedName>
        <fullName evidence="3">Copper binding periplasmic protein CusF</fullName>
    </recommendedName>
</protein>
<evidence type="ECO:0000313" key="2">
    <source>
        <dbReference type="Proteomes" id="UP000003121"/>
    </source>
</evidence>
<evidence type="ECO:0008006" key="3">
    <source>
        <dbReference type="Google" id="ProtNLM"/>
    </source>
</evidence>
<dbReference type="Proteomes" id="UP000003121">
    <property type="component" value="Chromosome"/>
</dbReference>
<dbReference type="RefSeq" id="WP_014840174.1">
    <property type="nucleotide sequence ID" value="NZ_LR134346.1"/>
</dbReference>
<dbReference type="InterPro" id="IPR007410">
    <property type="entry name" value="LpqE-like"/>
</dbReference>
<dbReference type="InterPro" id="IPR058248">
    <property type="entry name" value="Lxx211020-like"/>
</dbReference>
<sequence>MTNNSETETAYIVGVSSEKFKEADMHETYTAEGVMAGMRSVDWVEVAPKSTVNFKSGGYHVMLSKHEVNVGDEVEFSLKLSNHETKSFSCKANDIKSVAY</sequence>
<keyword evidence="2" id="KW-1185">Reference proteome</keyword>
<name>A0ABM5N9R7_9BURK</name>
<reference evidence="1 2" key="1">
    <citation type="journal article" date="2012" name="Vet. Microbiol.">
        <title>Comparative genomic analyses of the Taylorellae.</title>
        <authorList>
            <person name="Hauser H."/>
            <person name="Richter D.C."/>
            <person name="van Tonder A."/>
            <person name="Clark L."/>
            <person name="Preston A."/>
        </authorList>
    </citation>
    <scope>NUCLEOTIDE SEQUENCE [LARGE SCALE GENOMIC DNA]</scope>
    <source>
        <strain evidence="1 2">ATCC 35865</strain>
    </source>
</reference>
<evidence type="ECO:0000313" key="1">
    <source>
        <dbReference type="EMBL" id="AFN35471.1"/>
    </source>
</evidence>
<proteinExistence type="predicted"/>
<accession>A0ABM5N9R7</accession>
<dbReference type="GeneID" id="79938579"/>
<organism evidence="1 2">
    <name type="scientific">Taylorella equigenitalis ATCC 35865</name>
    <dbReference type="NCBI Taxonomy" id="743973"/>
    <lineage>
        <taxon>Bacteria</taxon>
        <taxon>Pseudomonadati</taxon>
        <taxon>Pseudomonadota</taxon>
        <taxon>Betaproteobacteria</taxon>
        <taxon>Burkholderiales</taxon>
        <taxon>Alcaligenaceae</taxon>
        <taxon>Taylorella</taxon>
    </lineage>
</organism>
<dbReference type="Gene3D" id="2.60.40.1890">
    <property type="entry name" value="PCu(A)C copper chaperone"/>
    <property type="match status" value="1"/>
</dbReference>
<dbReference type="Pfam" id="PF04314">
    <property type="entry name" value="PCuAC"/>
    <property type="match status" value="1"/>
</dbReference>
<dbReference type="PANTHER" id="PTHR36302">
    <property type="entry name" value="BLR7088 PROTEIN"/>
    <property type="match status" value="1"/>
</dbReference>
<dbReference type="InterPro" id="IPR036182">
    <property type="entry name" value="PCuAC_sf"/>
</dbReference>
<dbReference type="PANTHER" id="PTHR36302:SF1">
    <property type="entry name" value="COPPER CHAPERONE PCU(A)C"/>
    <property type="match status" value="1"/>
</dbReference>
<dbReference type="SUPFAM" id="SSF110087">
    <property type="entry name" value="DR1885-like metal-binding protein"/>
    <property type="match status" value="1"/>
</dbReference>
<gene>
    <name evidence="1" type="ORF">KUI_0379</name>
</gene>
<dbReference type="EMBL" id="CP003264">
    <property type="protein sequence ID" value="AFN35471.1"/>
    <property type="molecule type" value="Genomic_DNA"/>
</dbReference>